<feature type="region of interest" description="Disordered" evidence="7">
    <location>
        <begin position="60"/>
        <end position="125"/>
    </location>
</feature>
<accession>F0YRC5</accession>
<feature type="compositionally biased region" description="Basic and acidic residues" evidence="7">
    <location>
        <begin position="72"/>
        <end position="110"/>
    </location>
</feature>
<keyword evidence="8" id="KW-0732">Signal</keyword>
<evidence type="ECO:0000256" key="6">
    <source>
        <dbReference type="ARBA" id="ARBA00022842"/>
    </source>
</evidence>
<dbReference type="GO" id="GO:0031499">
    <property type="term" value="C:TRAMP complex"/>
    <property type="evidence" value="ECO:0007669"/>
    <property type="project" value="TreeGrafter"/>
</dbReference>
<dbReference type="OrthoDB" id="273917at2759"/>
<evidence type="ECO:0000256" key="3">
    <source>
        <dbReference type="ARBA" id="ARBA00012388"/>
    </source>
</evidence>
<comment type="cofactor">
    <cofactor evidence="1">
        <name>Mn(2+)</name>
        <dbReference type="ChEBI" id="CHEBI:29035"/>
    </cofactor>
</comment>
<dbReference type="GO" id="GO:0005730">
    <property type="term" value="C:nucleolus"/>
    <property type="evidence" value="ECO:0007669"/>
    <property type="project" value="TreeGrafter"/>
</dbReference>
<feature type="compositionally biased region" description="Basic and acidic residues" evidence="7">
    <location>
        <begin position="204"/>
        <end position="222"/>
    </location>
</feature>
<dbReference type="RefSeq" id="XP_009042968.1">
    <property type="nucleotide sequence ID" value="XM_009044720.1"/>
</dbReference>
<dbReference type="EMBL" id="GL833611">
    <property type="protein sequence ID" value="EGB02334.1"/>
    <property type="molecule type" value="Genomic_DNA"/>
</dbReference>
<evidence type="ECO:0000313" key="11">
    <source>
        <dbReference type="Proteomes" id="UP000002729"/>
    </source>
</evidence>
<dbReference type="SUPFAM" id="SSF81301">
    <property type="entry name" value="Nucleotidyltransferase"/>
    <property type="match status" value="1"/>
</dbReference>
<feature type="chain" id="PRO_5003264778" description="polynucleotide adenylyltransferase" evidence="8">
    <location>
        <begin position="21"/>
        <end position="587"/>
    </location>
</feature>
<evidence type="ECO:0000256" key="4">
    <source>
        <dbReference type="ARBA" id="ARBA00022679"/>
    </source>
</evidence>
<dbReference type="InterPro" id="IPR054708">
    <property type="entry name" value="MTPAP-like_central"/>
</dbReference>
<evidence type="ECO:0000256" key="8">
    <source>
        <dbReference type="SAM" id="SignalP"/>
    </source>
</evidence>
<dbReference type="AlphaFoldDB" id="F0YRC5"/>
<dbReference type="GeneID" id="20227155"/>
<dbReference type="SUPFAM" id="SSF81631">
    <property type="entry name" value="PAP/OAS1 substrate-binding domain"/>
    <property type="match status" value="1"/>
</dbReference>
<keyword evidence="6" id="KW-0460">Magnesium</keyword>
<feature type="compositionally biased region" description="Acidic residues" evidence="7">
    <location>
        <begin position="223"/>
        <end position="243"/>
    </location>
</feature>
<comment type="similarity">
    <text evidence="2">Belongs to the DNA polymerase type-B-like family.</text>
</comment>
<evidence type="ECO:0000259" key="9">
    <source>
        <dbReference type="Pfam" id="PF22600"/>
    </source>
</evidence>
<dbReference type="Gene3D" id="3.30.460.10">
    <property type="entry name" value="Beta Polymerase, domain 2"/>
    <property type="match status" value="1"/>
</dbReference>
<dbReference type="GO" id="GO:0046872">
    <property type="term" value="F:metal ion binding"/>
    <property type="evidence" value="ECO:0007669"/>
    <property type="project" value="UniProtKB-KW"/>
</dbReference>
<name>F0YRC5_AURAN</name>
<dbReference type="InParanoid" id="F0YRC5"/>
<keyword evidence="4" id="KW-0808">Transferase</keyword>
<sequence>MKLVASLLLAAAAAQPSGSARGPRKDLNGTWPRKDLNGTWPRKDWNGTVNASCFSIFEELKERRPAPGGPKGKPEGKPDGKAEGKPARGDKPEKPEGGGKGKGKAAERDAPAAAPTFEAAFPATNGTLAKDDVERCFAEFGEKKREKEATVLGEEKALEYELYGVDGDACLAYFAELKDGAEAADGGDPDLAACFELFDDAEEGGRADRAPPVDELFEPREDASDEPEEAAAASADDDDEEQDPAIVKKAHAHAAKVSSAKASVLAAAALAVLAAAALFRRLCCRRRRGAAPRDSDATPRAKPTLINVVQAQRISPDCKEKLADGGRVYPAACKEKECDLEAPPIATTMGKRRRFEYEDDEAKDDTLWLEKSDKEAALFNPVADATSPLTKLHDEILAFCALVAPSAGETRRRDAAVANIEAAVAGVWPKATVHVFGSSLTGLSLPSSDVDVVVFGASGPRRLRALAAELTKRDAATNMEVVESARIPIVKYADRATGIPVDVSFDVESGLRTGRLVRGLMDRMPPLRPLVIVLKFFLAQRGLNETFTGGVGSFMMQMMVVSFLQMRHRTDCATNLASAPNLGALLL</sequence>
<feature type="non-terminal residue" evidence="10">
    <location>
        <position position="587"/>
    </location>
</feature>
<protein>
    <recommendedName>
        <fullName evidence="3">polynucleotide adenylyltransferase</fullName>
        <ecNumber evidence="3">2.7.7.19</ecNumber>
    </recommendedName>
</protein>
<feature type="domain" description="Poly(A) RNA polymerase mitochondrial-like central palm" evidence="9">
    <location>
        <begin position="392"/>
        <end position="518"/>
    </location>
</feature>
<dbReference type="GO" id="GO:1990817">
    <property type="term" value="F:poly(A) RNA polymerase activity"/>
    <property type="evidence" value="ECO:0007669"/>
    <property type="project" value="UniProtKB-EC"/>
</dbReference>
<dbReference type="EC" id="2.7.7.19" evidence="3"/>
<feature type="compositionally biased region" description="Basic and acidic residues" evidence="7">
    <location>
        <begin position="23"/>
        <end position="45"/>
    </location>
</feature>
<dbReference type="FunFam" id="3.30.460.10:FF:000006">
    <property type="entry name" value="non-canonical poly(A) RNA polymerase PAPD5"/>
    <property type="match status" value="1"/>
</dbReference>
<gene>
    <name evidence="10" type="ORF">AURANDRAFT_68978</name>
</gene>
<dbReference type="Pfam" id="PF22600">
    <property type="entry name" value="MTPAP-like_central"/>
    <property type="match status" value="1"/>
</dbReference>
<feature type="region of interest" description="Disordered" evidence="7">
    <location>
        <begin position="204"/>
        <end position="243"/>
    </location>
</feature>
<evidence type="ECO:0000256" key="2">
    <source>
        <dbReference type="ARBA" id="ARBA00008593"/>
    </source>
</evidence>
<dbReference type="PANTHER" id="PTHR23092:SF15">
    <property type="entry name" value="INACTIVE NON-CANONICAL POLY(A) RNA POLYMERASE PROTEIN TRF4-2-RELATED"/>
    <property type="match status" value="1"/>
</dbReference>
<dbReference type="InterPro" id="IPR045862">
    <property type="entry name" value="Trf4-like"/>
</dbReference>
<evidence type="ECO:0000313" key="10">
    <source>
        <dbReference type="EMBL" id="EGB02334.1"/>
    </source>
</evidence>
<evidence type="ECO:0000256" key="5">
    <source>
        <dbReference type="ARBA" id="ARBA00022723"/>
    </source>
</evidence>
<dbReference type="PANTHER" id="PTHR23092">
    <property type="entry name" value="POLY(A) RNA POLYMERASE"/>
    <property type="match status" value="1"/>
</dbReference>
<dbReference type="KEGG" id="aaf:AURANDRAFT_68978"/>
<reference evidence="10 11" key="1">
    <citation type="journal article" date="2011" name="Proc. Natl. Acad. Sci. U.S.A.">
        <title>Niche of harmful alga Aureococcus anophagefferens revealed through ecogenomics.</title>
        <authorList>
            <person name="Gobler C.J."/>
            <person name="Berry D.L."/>
            <person name="Dyhrman S.T."/>
            <person name="Wilhelm S.W."/>
            <person name="Salamov A."/>
            <person name="Lobanov A.V."/>
            <person name="Zhang Y."/>
            <person name="Collier J.L."/>
            <person name="Wurch L.L."/>
            <person name="Kustka A.B."/>
            <person name="Dill B.D."/>
            <person name="Shah M."/>
            <person name="VerBerkmoes N.C."/>
            <person name="Kuo A."/>
            <person name="Terry A."/>
            <person name="Pangilinan J."/>
            <person name="Lindquist E.A."/>
            <person name="Lucas S."/>
            <person name="Paulsen I.T."/>
            <person name="Hattenrath-Lehmann T.K."/>
            <person name="Talmage S.C."/>
            <person name="Walker E.A."/>
            <person name="Koch F."/>
            <person name="Burson A.M."/>
            <person name="Marcoval M.A."/>
            <person name="Tang Y.Z."/>
            <person name="Lecleir G.R."/>
            <person name="Coyne K.J."/>
            <person name="Berg G.M."/>
            <person name="Bertrand E.M."/>
            <person name="Saito M.A."/>
            <person name="Gladyshev V.N."/>
            <person name="Grigoriev I.V."/>
        </authorList>
    </citation>
    <scope>NUCLEOTIDE SEQUENCE [LARGE SCALE GENOMIC DNA]</scope>
    <source>
        <strain evidence="11">CCMP 1984</strain>
    </source>
</reference>
<feature type="region of interest" description="Disordered" evidence="7">
    <location>
        <begin position="12"/>
        <end position="47"/>
    </location>
</feature>
<dbReference type="GO" id="GO:0043634">
    <property type="term" value="P:polyadenylation-dependent ncRNA catabolic process"/>
    <property type="evidence" value="ECO:0007669"/>
    <property type="project" value="TreeGrafter"/>
</dbReference>
<dbReference type="CDD" id="cd05402">
    <property type="entry name" value="NT_PAP_TUTase"/>
    <property type="match status" value="1"/>
</dbReference>
<evidence type="ECO:0000256" key="7">
    <source>
        <dbReference type="SAM" id="MobiDB-lite"/>
    </source>
</evidence>
<proteinExistence type="inferred from homology"/>
<dbReference type="eggNOG" id="KOG1906">
    <property type="taxonomic scope" value="Eukaryota"/>
</dbReference>
<dbReference type="GO" id="GO:0003729">
    <property type="term" value="F:mRNA binding"/>
    <property type="evidence" value="ECO:0007669"/>
    <property type="project" value="TreeGrafter"/>
</dbReference>
<dbReference type="GO" id="GO:0031123">
    <property type="term" value="P:RNA 3'-end processing"/>
    <property type="evidence" value="ECO:0007669"/>
    <property type="project" value="TreeGrafter"/>
</dbReference>
<keyword evidence="5" id="KW-0479">Metal-binding</keyword>
<dbReference type="Gene3D" id="1.10.1410.10">
    <property type="match status" value="1"/>
</dbReference>
<feature type="signal peptide" evidence="8">
    <location>
        <begin position="1"/>
        <end position="20"/>
    </location>
</feature>
<feature type="compositionally biased region" description="Low complexity" evidence="7">
    <location>
        <begin position="111"/>
        <end position="124"/>
    </location>
</feature>
<evidence type="ECO:0000256" key="1">
    <source>
        <dbReference type="ARBA" id="ARBA00001936"/>
    </source>
</evidence>
<dbReference type="InterPro" id="IPR043519">
    <property type="entry name" value="NT_sf"/>
</dbReference>
<dbReference type="Proteomes" id="UP000002729">
    <property type="component" value="Unassembled WGS sequence"/>
</dbReference>
<organism evidence="11">
    <name type="scientific">Aureococcus anophagefferens</name>
    <name type="common">Harmful bloom alga</name>
    <dbReference type="NCBI Taxonomy" id="44056"/>
    <lineage>
        <taxon>Eukaryota</taxon>
        <taxon>Sar</taxon>
        <taxon>Stramenopiles</taxon>
        <taxon>Ochrophyta</taxon>
        <taxon>Pelagophyceae</taxon>
        <taxon>Pelagomonadales</taxon>
        <taxon>Pelagomonadaceae</taxon>
        <taxon>Aureococcus</taxon>
    </lineage>
</organism>
<keyword evidence="11" id="KW-1185">Reference proteome</keyword>